<dbReference type="EMBL" id="CAXIEN010000180">
    <property type="protein sequence ID" value="CAL1284545.1"/>
    <property type="molecule type" value="Genomic_DNA"/>
</dbReference>
<organism evidence="1 2">
    <name type="scientific">Larinioides sclopetarius</name>
    <dbReference type="NCBI Taxonomy" id="280406"/>
    <lineage>
        <taxon>Eukaryota</taxon>
        <taxon>Metazoa</taxon>
        <taxon>Ecdysozoa</taxon>
        <taxon>Arthropoda</taxon>
        <taxon>Chelicerata</taxon>
        <taxon>Arachnida</taxon>
        <taxon>Araneae</taxon>
        <taxon>Araneomorphae</taxon>
        <taxon>Entelegynae</taxon>
        <taxon>Araneoidea</taxon>
        <taxon>Araneidae</taxon>
        <taxon>Larinioides</taxon>
    </lineage>
</organism>
<evidence type="ECO:0000313" key="2">
    <source>
        <dbReference type="Proteomes" id="UP001497382"/>
    </source>
</evidence>
<dbReference type="Proteomes" id="UP001497382">
    <property type="component" value="Unassembled WGS sequence"/>
</dbReference>
<protein>
    <submittedName>
        <fullName evidence="1">Uncharacterized protein</fullName>
    </submittedName>
</protein>
<name>A0AAV2AKN7_9ARAC</name>
<accession>A0AAV2AKN7</accession>
<sequence length="90" mass="10511">MPSYREIPFQEALFMKGSGRHKVMLGKYCYHTGQWLGPGPEPKLFHAPESVVYRPPTDSEISRTPRPPTAVRQRLKYDWEVDWDSMVCSR</sequence>
<gene>
    <name evidence="1" type="ORF">LARSCL_LOCUS13211</name>
</gene>
<proteinExistence type="predicted"/>
<comment type="caution">
    <text evidence="1">The sequence shown here is derived from an EMBL/GenBank/DDBJ whole genome shotgun (WGS) entry which is preliminary data.</text>
</comment>
<reference evidence="1 2" key="1">
    <citation type="submission" date="2024-04" db="EMBL/GenBank/DDBJ databases">
        <authorList>
            <person name="Rising A."/>
            <person name="Reimegard J."/>
            <person name="Sonavane S."/>
            <person name="Akerstrom W."/>
            <person name="Nylinder S."/>
            <person name="Hedman E."/>
            <person name="Kallberg Y."/>
        </authorList>
    </citation>
    <scope>NUCLEOTIDE SEQUENCE [LARGE SCALE GENOMIC DNA]</scope>
</reference>
<keyword evidence="2" id="KW-1185">Reference proteome</keyword>
<evidence type="ECO:0000313" key="1">
    <source>
        <dbReference type="EMBL" id="CAL1284545.1"/>
    </source>
</evidence>
<dbReference type="AlphaFoldDB" id="A0AAV2AKN7"/>